<dbReference type="CDD" id="cd06558">
    <property type="entry name" value="crotonase-like"/>
    <property type="match status" value="1"/>
</dbReference>
<dbReference type="InterPro" id="IPR018376">
    <property type="entry name" value="Enoyl-CoA_hyd/isom_CS"/>
</dbReference>
<sequence>MGRCSTRHNYQLSEEFNTKHSFVDARGESQSTYVQDYPRTILSIEPGICLYIPAQDKVITSVQYWHLNRGSYSPINDLQRETRQTTKQTNESSIRTEYKMTQSILTTTQDGITTITINRPHRRNAVDPPTAKALYNALLAFDADPAQKICILTGAGGTFCAGADLHAVAAAGTGSSPSTLSTQENLQPVPVASGKNEQVPSLGPMGPTRLHLSKPLIAAIAGHAVAGGLELALLADLRVVEEDAVLGVFCRRWGVPLIDGGTVRLQAIVGLGRALDLILTGRGVGAREALDMGLVSRVVARGKAVEEAMVLARDLMRFPERCMNVDRGSCYYSAYAAGSMEDALRREFEMGSKVLATESVRGATRFRDGEGRHGRFEKL</sequence>
<dbReference type="Proteomes" id="UP000001699">
    <property type="component" value="Unassembled WGS sequence"/>
</dbReference>
<dbReference type="EMBL" id="DS499596">
    <property type="protein sequence ID" value="EDP52984.1"/>
    <property type="molecule type" value="Genomic_DNA"/>
</dbReference>
<comment type="similarity">
    <text evidence="1 2">Belongs to the enoyl-CoA hydratase/isomerase family.</text>
</comment>
<dbReference type="PANTHER" id="PTHR43802:SF1">
    <property type="entry name" value="IP11341P-RELATED"/>
    <property type="match status" value="1"/>
</dbReference>
<dbReference type="SUPFAM" id="SSF52096">
    <property type="entry name" value="ClpP/crotonase"/>
    <property type="match status" value="1"/>
</dbReference>
<dbReference type="PANTHER" id="PTHR43802">
    <property type="entry name" value="ENOYL-COA HYDRATASE"/>
    <property type="match status" value="1"/>
</dbReference>
<evidence type="ECO:0000256" key="1">
    <source>
        <dbReference type="ARBA" id="ARBA00005254"/>
    </source>
</evidence>
<evidence type="ECO:0000256" key="2">
    <source>
        <dbReference type="RuleBase" id="RU003707"/>
    </source>
</evidence>
<dbReference type="OrthoDB" id="2018133at2759"/>
<dbReference type="PROSITE" id="PS00166">
    <property type="entry name" value="ENOYL_COA_HYDRATASE"/>
    <property type="match status" value="1"/>
</dbReference>
<keyword evidence="4" id="KW-1185">Reference proteome</keyword>
<organism evidence="3 4">
    <name type="scientific">Aspergillus fumigatus (strain CBS 144.89 / FGSC A1163 / CEA10)</name>
    <name type="common">Neosartorya fumigata</name>
    <dbReference type="NCBI Taxonomy" id="451804"/>
    <lineage>
        <taxon>Eukaryota</taxon>
        <taxon>Fungi</taxon>
        <taxon>Dikarya</taxon>
        <taxon>Ascomycota</taxon>
        <taxon>Pezizomycotina</taxon>
        <taxon>Eurotiomycetes</taxon>
        <taxon>Eurotiomycetidae</taxon>
        <taxon>Eurotiales</taxon>
        <taxon>Aspergillaceae</taxon>
        <taxon>Aspergillus</taxon>
        <taxon>Aspergillus subgen. Fumigati</taxon>
    </lineage>
</organism>
<dbReference type="Pfam" id="PF00378">
    <property type="entry name" value="ECH_1"/>
    <property type="match status" value="2"/>
</dbReference>
<evidence type="ECO:0000313" key="4">
    <source>
        <dbReference type="Proteomes" id="UP000001699"/>
    </source>
</evidence>
<dbReference type="Gene3D" id="1.10.287.2460">
    <property type="match status" value="1"/>
</dbReference>
<dbReference type="NCBIfam" id="NF006108">
    <property type="entry name" value="PRK08259.1"/>
    <property type="match status" value="1"/>
</dbReference>
<dbReference type="InterPro" id="IPR001753">
    <property type="entry name" value="Enoyl-CoA_hydra/iso"/>
</dbReference>
<protein>
    <submittedName>
        <fullName evidence="3">Enoyl-CoA hydratase/isomerase family protein</fullName>
    </submittedName>
</protein>
<proteinExistence type="inferred from homology"/>
<dbReference type="AlphaFoldDB" id="B0XYN8"/>
<accession>B0XYN8</accession>
<dbReference type="HOGENOM" id="CLU_009834_7_4_1"/>
<reference evidence="3 4" key="1">
    <citation type="journal article" date="2008" name="PLoS Genet.">
        <title>Genomic islands in the pathogenic filamentous fungus Aspergillus fumigatus.</title>
        <authorList>
            <person name="Fedorova N.D."/>
            <person name="Khaldi N."/>
            <person name="Joardar V.S."/>
            <person name="Maiti R."/>
            <person name="Amedeo P."/>
            <person name="Anderson M.J."/>
            <person name="Crabtree J."/>
            <person name="Silva J.C."/>
            <person name="Badger J.H."/>
            <person name="Albarraq A."/>
            <person name="Angiuoli S."/>
            <person name="Bussey H."/>
            <person name="Bowyer P."/>
            <person name="Cotty P.J."/>
            <person name="Dyer P.S."/>
            <person name="Egan A."/>
            <person name="Galens K."/>
            <person name="Fraser-Liggett C.M."/>
            <person name="Haas B.J."/>
            <person name="Inman J.M."/>
            <person name="Kent R."/>
            <person name="Lemieux S."/>
            <person name="Malavazi I."/>
            <person name="Orvis J."/>
            <person name="Roemer T."/>
            <person name="Ronning C.M."/>
            <person name="Sundaram J.P."/>
            <person name="Sutton G."/>
            <person name="Turner G."/>
            <person name="Venter J.C."/>
            <person name="White O.R."/>
            <person name="Whitty B.R."/>
            <person name="Youngman P."/>
            <person name="Wolfe K.H."/>
            <person name="Goldman G.H."/>
            <person name="Wortman J.R."/>
            <person name="Jiang B."/>
            <person name="Denning D.W."/>
            <person name="Nierman W.C."/>
        </authorList>
    </citation>
    <scope>NUCLEOTIDE SEQUENCE [LARGE SCALE GENOMIC DNA]</scope>
    <source>
        <strain evidence="4">CBS 144.89 / FGSC A1163 / CEA10</strain>
    </source>
</reference>
<gene>
    <name evidence="3" type="ORF">AFUB_041560</name>
</gene>
<name>B0XYN8_ASPFC</name>
<dbReference type="InterPro" id="IPR029045">
    <property type="entry name" value="ClpP/crotonase-like_dom_sf"/>
</dbReference>
<dbReference type="GO" id="GO:0003824">
    <property type="term" value="F:catalytic activity"/>
    <property type="evidence" value="ECO:0007669"/>
    <property type="project" value="InterPro"/>
</dbReference>
<evidence type="ECO:0000313" key="3">
    <source>
        <dbReference type="EMBL" id="EDP52984.1"/>
    </source>
</evidence>
<dbReference type="VEuPathDB" id="FungiDB:AFUB_041560"/>
<dbReference type="Gene3D" id="3.90.226.10">
    <property type="entry name" value="2-enoyl-CoA Hydratase, Chain A, domain 1"/>
    <property type="match status" value="1"/>
</dbReference>
<dbReference type="PhylomeDB" id="B0XYN8"/>